<sequence length="168" mass="18621">MGADPAKFILSVPWEKFDWSFANSISLQSALENFSGQITYHLPSHKLLQVAKFTEICLRPKNSQEPVQGHTIFTDGLGRTGKAIITWKDGSEWQVLEAHEDGSAQLVELRAAFMAFQKFSQEPFNLVTDSTYVADVAQQLGHSVLKEVGSAALFHLLKTLWCAIAAQV</sequence>
<keyword evidence="9" id="KW-1185">Reference proteome</keyword>
<evidence type="ECO:0000256" key="5">
    <source>
        <dbReference type="ARBA" id="ARBA00022801"/>
    </source>
</evidence>
<evidence type="ECO:0000256" key="1">
    <source>
        <dbReference type="ARBA" id="ARBA00022679"/>
    </source>
</evidence>
<keyword evidence="4" id="KW-0255">Endonuclease</keyword>
<evidence type="ECO:0000256" key="3">
    <source>
        <dbReference type="ARBA" id="ARBA00022722"/>
    </source>
</evidence>
<gene>
    <name evidence="8" type="primary">Ervk19_1</name>
    <name evidence="8" type="ORF">LEILUT_R15449</name>
</gene>
<reference evidence="8 9" key="1">
    <citation type="submission" date="2019-09" db="EMBL/GenBank/DDBJ databases">
        <title>Bird 10,000 Genomes (B10K) Project - Family phase.</title>
        <authorList>
            <person name="Zhang G."/>
        </authorList>
    </citation>
    <scope>NUCLEOTIDE SEQUENCE [LARGE SCALE GENOMIC DNA]</scope>
    <source>
        <strain evidence="8">B10K-DU-002-43</strain>
        <tissue evidence="8">Muscle</tissue>
    </source>
</reference>
<evidence type="ECO:0000259" key="7">
    <source>
        <dbReference type="PROSITE" id="PS50879"/>
    </source>
</evidence>
<dbReference type="PANTHER" id="PTHR41694">
    <property type="entry name" value="ENDOGENOUS RETROVIRUS GROUP K MEMBER POL PROTEIN"/>
    <property type="match status" value="1"/>
</dbReference>
<dbReference type="EMBL" id="VXBY01002261">
    <property type="protein sequence ID" value="NXP38868.1"/>
    <property type="molecule type" value="Genomic_DNA"/>
</dbReference>
<keyword evidence="5" id="KW-0378">Hydrolase</keyword>
<dbReference type="Gene3D" id="3.30.420.10">
    <property type="entry name" value="Ribonuclease H-like superfamily/Ribonuclease H"/>
    <property type="match status" value="1"/>
</dbReference>
<feature type="non-terminal residue" evidence="8">
    <location>
        <position position="1"/>
    </location>
</feature>
<proteinExistence type="predicted"/>
<accession>A0A7L1ZYT2</accession>
<dbReference type="InterPro" id="IPR012337">
    <property type="entry name" value="RNaseH-like_sf"/>
</dbReference>
<dbReference type="SUPFAM" id="SSF53098">
    <property type="entry name" value="Ribonuclease H-like"/>
    <property type="match status" value="1"/>
</dbReference>
<dbReference type="Pfam" id="PF00075">
    <property type="entry name" value="RNase_H"/>
    <property type="match status" value="1"/>
</dbReference>
<keyword evidence="6" id="KW-0695">RNA-directed DNA polymerase</keyword>
<keyword evidence="2" id="KW-0548">Nucleotidyltransferase</keyword>
<evidence type="ECO:0000313" key="9">
    <source>
        <dbReference type="Proteomes" id="UP000524007"/>
    </source>
</evidence>
<comment type="caution">
    <text evidence="8">The sequence shown here is derived from an EMBL/GenBank/DDBJ whole genome shotgun (WGS) entry which is preliminary data.</text>
</comment>
<dbReference type="PANTHER" id="PTHR41694:SF3">
    <property type="entry name" value="RNA-DIRECTED DNA POLYMERASE-RELATED"/>
    <property type="match status" value="1"/>
</dbReference>
<dbReference type="GO" id="GO:0003964">
    <property type="term" value="F:RNA-directed DNA polymerase activity"/>
    <property type="evidence" value="ECO:0007669"/>
    <property type="project" value="UniProtKB-KW"/>
</dbReference>
<feature type="non-terminal residue" evidence="8">
    <location>
        <position position="168"/>
    </location>
</feature>
<name>A0A7L1ZYT2_LEILU</name>
<feature type="domain" description="RNase H type-1" evidence="7">
    <location>
        <begin position="66"/>
        <end position="168"/>
    </location>
</feature>
<dbReference type="InterPro" id="IPR036397">
    <property type="entry name" value="RNaseH_sf"/>
</dbReference>
<dbReference type="InterPro" id="IPR002156">
    <property type="entry name" value="RNaseH_domain"/>
</dbReference>
<dbReference type="AlphaFoldDB" id="A0A7L1ZYT2"/>
<evidence type="ECO:0000256" key="6">
    <source>
        <dbReference type="ARBA" id="ARBA00022918"/>
    </source>
</evidence>
<keyword evidence="1" id="KW-0808">Transferase</keyword>
<evidence type="ECO:0000313" key="8">
    <source>
        <dbReference type="EMBL" id="NXP38868.1"/>
    </source>
</evidence>
<protein>
    <submittedName>
        <fullName evidence="8">POK19 protein</fullName>
    </submittedName>
</protein>
<evidence type="ECO:0000256" key="2">
    <source>
        <dbReference type="ARBA" id="ARBA00022695"/>
    </source>
</evidence>
<evidence type="ECO:0000256" key="4">
    <source>
        <dbReference type="ARBA" id="ARBA00022759"/>
    </source>
</evidence>
<dbReference type="PROSITE" id="PS50879">
    <property type="entry name" value="RNASE_H_1"/>
    <property type="match status" value="1"/>
</dbReference>
<dbReference type="Proteomes" id="UP000524007">
    <property type="component" value="Unassembled WGS sequence"/>
</dbReference>
<keyword evidence="3" id="KW-0540">Nuclease</keyword>
<dbReference type="GO" id="GO:0004523">
    <property type="term" value="F:RNA-DNA hybrid ribonuclease activity"/>
    <property type="evidence" value="ECO:0007669"/>
    <property type="project" value="InterPro"/>
</dbReference>
<dbReference type="GO" id="GO:0035613">
    <property type="term" value="F:RNA stem-loop binding"/>
    <property type="evidence" value="ECO:0007669"/>
    <property type="project" value="TreeGrafter"/>
</dbReference>
<organism evidence="8 9">
    <name type="scientific">Leiothrix lutea</name>
    <name type="common">Red-billed leiothrix</name>
    <name type="synonym">Sylvia lutea</name>
    <dbReference type="NCBI Taxonomy" id="36275"/>
    <lineage>
        <taxon>Eukaryota</taxon>
        <taxon>Metazoa</taxon>
        <taxon>Chordata</taxon>
        <taxon>Craniata</taxon>
        <taxon>Vertebrata</taxon>
        <taxon>Euteleostomi</taxon>
        <taxon>Archelosauria</taxon>
        <taxon>Archosauria</taxon>
        <taxon>Dinosauria</taxon>
        <taxon>Saurischia</taxon>
        <taxon>Theropoda</taxon>
        <taxon>Coelurosauria</taxon>
        <taxon>Aves</taxon>
        <taxon>Neognathae</taxon>
        <taxon>Neoaves</taxon>
        <taxon>Telluraves</taxon>
        <taxon>Australaves</taxon>
        <taxon>Passeriformes</taxon>
        <taxon>Sylvioidea</taxon>
        <taxon>Leiothrichidae</taxon>
        <taxon>Leiothrix</taxon>
    </lineage>
</organism>